<name>A0A8H3VVW4_VENIN</name>
<comment type="similarity">
    <text evidence="6">Belongs to the TRAFAC class myosin-kinesin ATPase superfamily. Kinesin family.</text>
</comment>
<dbReference type="FunFam" id="3.40.850.10:FF:000072">
    <property type="entry name" value="Kinesin family protein"/>
    <property type="match status" value="1"/>
</dbReference>
<protein>
    <recommendedName>
        <fullName evidence="8">Kinesin motor domain-containing protein</fullName>
    </recommendedName>
</protein>
<feature type="binding site" evidence="6">
    <location>
        <begin position="273"/>
        <end position="280"/>
    </location>
    <ligand>
        <name>ATP</name>
        <dbReference type="ChEBI" id="CHEBI:30616"/>
    </ligand>
</feature>
<dbReference type="EMBL" id="WNWR01000002">
    <property type="protein sequence ID" value="KAE9994768.1"/>
    <property type="molecule type" value="Genomic_DNA"/>
</dbReference>
<evidence type="ECO:0000259" key="8">
    <source>
        <dbReference type="PROSITE" id="PS50067"/>
    </source>
</evidence>
<dbReference type="GO" id="GO:0008017">
    <property type="term" value="F:microtubule binding"/>
    <property type="evidence" value="ECO:0007669"/>
    <property type="project" value="InterPro"/>
</dbReference>
<dbReference type="InterPro" id="IPR023389">
    <property type="entry name" value="DOPA-like_sf"/>
</dbReference>
<feature type="domain" description="Kinesin motor" evidence="8">
    <location>
        <begin position="186"/>
        <end position="516"/>
    </location>
</feature>
<dbReference type="PRINTS" id="PR00380">
    <property type="entry name" value="KINESINHEAVY"/>
</dbReference>
<dbReference type="Gene3D" id="1.10.150.320">
    <property type="entry name" value="Photosystem II 12 kDa extrinsic protein"/>
    <property type="match status" value="1"/>
</dbReference>
<dbReference type="Pfam" id="PF00225">
    <property type="entry name" value="Kinesin"/>
    <property type="match status" value="1"/>
</dbReference>
<dbReference type="GO" id="GO:0005875">
    <property type="term" value="C:microtubule associated complex"/>
    <property type="evidence" value="ECO:0007669"/>
    <property type="project" value="TreeGrafter"/>
</dbReference>
<dbReference type="Gene3D" id="3.40.850.10">
    <property type="entry name" value="Kinesin motor domain"/>
    <property type="match status" value="1"/>
</dbReference>
<evidence type="ECO:0000256" key="4">
    <source>
        <dbReference type="ARBA" id="ARBA00022840"/>
    </source>
</evidence>
<dbReference type="InterPro" id="IPR001752">
    <property type="entry name" value="Kinesin_motor_dom"/>
</dbReference>
<gene>
    <name evidence="9" type="ORF">EG327_003032</name>
</gene>
<dbReference type="InterPro" id="IPR010994">
    <property type="entry name" value="RuvA_2-like"/>
</dbReference>
<keyword evidence="5" id="KW-0175">Coiled coil</keyword>
<evidence type="ECO:0000256" key="5">
    <source>
        <dbReference type="ARBA" id="ARBA00023054"/>
    </source>
</evidence>
<reference evidence="9 10" key="1">
    <citation type="submission" date="2019-07" db="EMBL/GenBank/DDBJ databases">
        <title>Venturia inaequalis Genome Resource.</title>
        <authorList>
            <person name="Lichtner F.J."/>
        </authorList>
    </citation>
    <scope>NUCLEOTIDE SEQUENCE [LARGE SCALE GENOMIC DNA]</scope>
    <source>
        <strain evidence="9 10">DMI_063113</strain>
    </source>
</reference>
<evidence type="ECO:0000256" key="1">
    <source>
        <dbReference type="ARBA" id="ARBA00004496"/>
    </source>
</evidence>
<dbReference type="InterPro" id="IPR027640">
    <property type="entry name" value="Kinesin-like_fam"/>
</dbReference>
<dbReference type="GO" id="GO:0003777">
    <property type="term" value="F:microtubule motor activity"/>
    <property type="evidence" value="ECO:0007669"/>
    <property type="project" value="InterPro"/>
</dbReference>
<dbReference type="GO" id="GO:0007052">
    <property type="term" value="P:mitotic spindle organization"/>
    <property type="evidence" value="ECO:0007669"/>
    <property type="project" value="TreeGrafter"/>
</dbReference>
<dbReference type="SUPFAM" id="SSF52540">
    <property type="entry name" value="P-loop containing nucleoside triphosphate hydrolases"/>
    <property type="match status" value="1"/>
</dbReference>
<dbReference type="Gene3D" id="3.30.70.1240">
    <property type="entry name" value="DOPA-like domains"/>
    <property type="match status" value="1"/>
</dbReference>
<dbReference type="InterPro" id="IPR027417">
    <property type="entry name" value="P-loop_NTPase"/>
</dbReference>
<proteinExistence type="inferred from homology"/>
<keyword evidence="4 6" id="KW-0067">ATP-binding</keyword>
<dbReference type="PROSITE" id="PS50067">
    <property type="entry name" value="KINESIN_MOTOR_2"/>
    <property type="match status" value="1"/>
</dbReference>
<dbReference type="Pfam" id="PF08883">
    <property type="entry name" value="DOPA_dioxygen"/>
    <property type="match status" value="1"/>
</dbReference>
<evidence type="ECO:0000256" key="3">
    <source>
        <dbReference type="ARBA" id="ARBA00022741"/>
    </source>
</evidence>
<keyword evidence="10" id="KW-1185">Reference proteome</keyword>
<keyword evidence="6" id="KW-0505">Motor protein</keyword>
<dbReference type="GO" id="GO:0005737">
    <property type="term" value="C:cytoplasm"/>
    <property type="evidence" value="ECO:0007669"/>
    <property type="project" value="UniProtKB-SubCell"/>
</dbReference>
<keyword evidence="2" id="KW-0963">Cytoplasm</keyword>
<feature type="region of interest" description="Disordered" evidence="7">
    <location>
        <begin position="542"/>
        <end position="618"/>
    </location>
</feature>
<evidence type="ECO:0000256" key="7">
    <source>
        <dbReference type="SAM" id="MobiDB-lite"/>
    </source>
</evidence>
<dbReference type="InterPro" id="IPR014980">
    <property type="entry name" value="DOPA_dioxygen"/>
</dbReference>
<organism evidence="9 10">
    <name type="scientific">Venturia inaequalis</name>
    <name type="common">Apple scab fungus</name>
    <dbReference type="NCBI Taxonomy" id="5025"/>
    <lineage>
        <taxon>Eukaryota</taxon>
        <taxon>Fungi</taxon>
        <taxon>Dikarya</taxon>
        <taxon>Ascomycota</taxon>
        <taxon>Pezizomycotina</taxon>
        <taxon>Dothideomycetes</taxon>
        <taxon>Pleosporomycetidae</taxon>
        <taxon>Venturiales</taxon>
        <taxon>Venturiaceae</taxon>
        <taxon>Venturia</taxon>
    </lineage>
</organism>
<dbReference type="SUPFAM" id="SSF143410">
    <property type="entry name" value="DOPA-like"/>
    <property type="match status" value="1"/>
</dbReference>
<dbReference type="GO" id="GO:0051231">
    <property type="term" value="P:spindle elongation"/>
    <property type="evidence" value="ECO:0007669"/>
    <property type="project" value="TreeGrafter"/>
</dbReference>
<dbReference type="CDD" id="cd00106">
    <property type="entry name" value="KISc"/>
    <property type="match status" value="1"/>
</dbReference>
<dbReference type="InterPro" id="IPR036961">
    <property type="entry name" value="Kinesin_motor_dom_sf"/>
</dbReference>
<feature type="compositionally biased region" description="Polar residues" evidence="7">
    <location>
        <begin position="542"/>
        <end position="558"/>
    </location>
</feature>
<evidence type="ECO:0000256" key="6">
    <source>
        <dbReference type="PROSITE-ProRule" id="PRU00283"/>
    </source>
</evidence>
<feature type="region of interest" description="Disordered" evidence="7">
    <location>
        <begin position="755"/>
        <end position="780"/>
    </location>
</feature>
<dbReference type="SMART" id="SM00129">
    <property type="entry name" value="KISc"/>
    <property type="match status" value="1"/>
</dbReference>
<evidence type="ECO:0000256" key="2">
    <source>
        <dbReference type="ARBA" id="ARBA00022490"/>
    </source>
</evidence>
<feature type="compositionally biased region" description="Polar residues" evidence="7">
    <location>
        <begin position="603"/>
        <end position="616"/>
    </location>
</feature>
<dbReference type="GO" id="GO:0005524">
    <property type="term" value="F:ATP binding"/>
    <property type="evidence" value="ECO:0007669"/>
    <property type="project" value="UniProtKB-UniRule"/>
</dbReference>
<evidence type="ECO:0000313" key="9">
    <source>
        <dbReference type="EMBL" id="KAE9994768.1"/>
    </source>
</evidence>
<comment type="caution">
    <text evidence="9">The sequence shown here is derived from an EMBL/GenBank/DDBJ whole genome shotgun (WGS) entry which is preliminary data.</text>
</comment>
<dbReference type="PANTHER" id="PTHR47969:SF15">
    <property type="entry name" value="CHROMOSOME-ASSOCIATED KINESIN KIF4A-RELATED"/>
    <property type="match status" value="1"/>
</dbReference>
<dbReference type="Proteomes" id="UP000490939">
    <property type="component" value="Unassembled WGS sequence"/>
</dbReference>
<dbReference type="SUPFAM" id="SSF47781">
    <property type="entry name" value="RuvA domain 2-like"/>
    <property type="match status" value="1"/>
</dbReference>
<dbReference type="AlphaFoldDB" id="A0A8H3VVW4"/>
<sequence>MTSNLPTSNFTATNTLTQTSLSEFAADGKSYINLPTGKLSEAYTSFTSPVTNGIRGGFDIHIYFLQTEPEQVKFATELWERIRREFPELRTYRVWDKPIGPHPVAMFEVNVFTPAQFGAFVSWLVIHRGPLSVLLHPNTGDDLRDHTQRASWLGQPYPLNVGMLRKIPKTQEEKENSDAYIDINMSVRVVARIRPLLKNEIDKDIIVTAAPASNGTAQLVRIPNPKQPAELYSFQFNSVYEQETTQQELFDNEVSPTVKHLFKGLDVTLFAYGVTGTGKTHTMRGGKSLADRGVIPRLLSAIYRRSRKIEKDSGSETQVDVAMSYYEIYNDRVYDLFEAPEKRTAAGLPIRDNNGKTVVVGLTERPCHTLKEFEQLYDEANINRSTSATKLNAHSSRSHAILCVKITQTSENQTLVSTASAIDLAGSEDNRRTDNNKERLVESSAINKSLFVLAQCVEAISKKQLRVPYRESKMTRILSLGQNNGLTVMILNLAPVRSYHLDTLSSLNFANRTKKIEVNEVENEPVFKAQTKIFSSITGPTINRQPLRPLQTSANVQPTKPDPAKKPIKSFSVYSDKPRPKPSIPGSSISRPVVQKRLPDSSFPVSSRPLKTTRSNEAAKAGISKAEIEAMIERKVDEKIAAKALSEKVIPAEALPGDLQRRVDALEQLVAHKEDSEGLQFLLMARQHHARGEDTSALRMYQLAQPFFPNNEKLAHRIASFQEKARRKREDSGYTNTSYTHHSEIHVTHIQAKKSKAAYDDPNDDDFHAPAGEEEEEADGSFVFKPVKRKAAAKMKVAVFRDENVPVQDGPPTPRTQHLLTIINSRDVSQIRALKGVGAKKAEAIVGCLCEMDDEEEGAFISDLQQLGGLRGVGSKTVENMRIGLSV</sequence>
<dbReference type="GO" id="GO:0007018">
    <property type="term" value="P:microtubule-based movement"/>
    <property type="evidence" value="ECO:0007669"/>
    <property type="project" value="InterPro"/>
</dbReference>
<accession>A0A8H3VVW4</accession>
<dbReference type="PANTHER" id="PTHR47969">
    <property type="entry name" value="CHROMOSOME-ASSOCIATED KINESIN KIF4A-RELATED"/>
    <property type="match status" value="1"/>
</dbReference>
<comment type="subcellular location">
    <subcellularLocation>
        <location evidence="1">Cytoplasm</location>
    </subcellularLocation>
</comment>
<evidence type="ECO:0000313" key="10">
    <source>
        <dbReference type="Proteomes" id="UP000490939"/>
    </source>
</evidence>
<keyword evidence="3 6" id="KW-0547">Nucleotide-binding</keyword>